<dbReference type="CDD" id="cd02440">
    <property type="entry name" value="AdoMet_MTases"/>
    <property type="match status" value="1"/>
</dbReference>
<dbReference type="Proteomes" id="UP000178895">
    <property type="component" value="Unassembled WGS sequence"/>
</dbReference>
<dbReference type="PANTHER" id="PTHR18895:SF74">
    <property type="entry name" value="MTRF1L RELEASE FACTOR GLUTAMINE METHYLTRANSFERASE"/>
    <property type="match status" value="1"/>
</dbReference>
<dbReference type="Gene3D" id="3.40.50.150">
    <property type="entry name" value="Vaccinia Virus protein VP39"/>
    <property type="match status" value="1"/>
</dbReference>
<proteinExistence type="predicted"/>
<dbReference type="GO" id="GO:0008276">
    <property type="term" value="F:protein methyltransferase activity"/>
    <property type="evidence" value="ECO:0007669"/>
    <property type="project" value="InterPro"/>
</dbReference>
<sequence length="297" mass="33828">MPQPITQLLQPAGKLIGPQEAELLLSHTLKKPREYIISHPEVKAGFFTSFKYHRLVKKRYKGIPIAYLTGHKEFFGLDFLVNKHTLIPRPETETIVEEVINQLQHLEHLQHFEHLLIDVGTGTGCIPISIIKALAPNPMWFRVKTFGIDISKKALRVAKKNTKKHNVKIKFLYGDLLQPILNKKLLIANCSLIIVANLPYLTKKQFSSEPSIQHEPKSALIAEDNGLALYKQLLTQIQQLRITDYELRVTSYLEIDPSQSQEISAFIKEIMPSAKIEIKKDLAGLDRVIIFTLQKAT</sequence>
<feature type="domain" description="Release factor glutamine methyltransferase N-terminal" evidence="5">
    <location>
        <begin position="6"/>
        <end position="70"/>
    </location>
</feature>
<evidence type="ECO:0000256" key="3">
    <source>
        <dbReference type="ARBA" id="ARBA00022691"/>
    </source>
</evidence>
<dbReference type="InterPro" id="IPR019874">
    <property type="entry name" value="RF_methyltr_PrmC"/>
</dbReference>
<dbReference type="EMBL" id="MFQY01000017">
    <property type="protein sequence ID" value="OGH89989.1"/>
    <property type="molecule type" value="Genomic_DNA"/>
</dbReference>
<reference evidence="6 7" key="1">
    <citation type="journal article" date="2016" name="Nat. Commun.">
        <title>Thousands of microbial genomes shed light on interconnected biogeochemical processes in an aquifer system.</title>
        <authorList>
            <person name="Anantharaman K."/>
            <person name="Brown C.T."/>
            <person name="Hug L.A."/>
            <person name="Sharon I."/>
            <person name="Castelle C.J."/>
            <person name="Probst A.J."/>
            <person name="Thomas B.C."/>
            <person name="Singh A."/>
            <person name="Wilkins M.J."/>
            <person name="Karaoz U."/>
            <person name="Brodie E.L."/>
            <person name="Williams K.H."/>
            <person name="Hubbard S.S."/>
            <person name="Banfield J.F."/>
        </authorList>
    </citation>
    <scope>NUCLEOTIDE SEQUENCE [LARGE SCALE GENOMIC DNA]</scope>
</reference>
<keyword evidence="2 6" id="KW-0808">Transferase</keyword>
<name>A0A1F6P1E2_9BACT</name>
<evidence type="ECO:0000259" key="5">
    <source>
        <dbReference type="Pfam" id="PF17827"/>
    </source>
</evidence>
<dbReference type="SUPFAM" id="SSF53335">
    <property type="entry name" value="S-adenosyl-L-methionine-dependent methyltransferases"/>
    <property type="match status" value="1"/>
</dbReference>
<evidence type="ECO:0000259" key="4">
    <source>
        <dbReference type="Pfam" id="PF13847"/>
    </source>
</evidence>
<keyword evidence="1 6" id="KW-0489">Methyltransferase</keyword>
<protein>
    <submittedName>
        <fullName evidence="6">Protein-(Glutamine-N5) methyltransferase, release factor-specific</fullName>
    </submittedName>
</protein>
<keyword evidence="3" id="KW-0949">S-adenosyl-L-methionine</keyword>
<dbReference type="InterPro" id="IPR029063">
    <property type="entry name" value="SAM-dependent_MTases_sf"/>
</dbReference>
<dbReference type="InterPro" id="IPR050320">
    <property type="entry name" value="N5-glutamine_MTase"/>
</dbReference>
<accession>A0A1F6P1E2</accession>
<gene>
    <name evidence="6" type="ORF">A2469_03215</name>
</gene>
<dbReference type="AlphaFoldDB" id="A0A1F6P1E2"/>
<evidence type="ECO:0000313" key="7">
    <source>
        <dbReference type="Proteomes" id="UP000178895"/>
    </source>
</evidence>
<evidence type="ECO:0000313" key="6">
    <source>
        <dbReference type="EMBL" id="OGH89989.1"/>
    </source>
</evidence>
<dbReference type="InterPro" id="IPR040758">
    <property type="entry name" value="PrmC_N"/>
</dbReference>
<comment type="caution">
    <text evidence="6">The sequence shown here is derived from an EMBL/GenBank/DDBJ whole genome shotgun (WGS) entry which is preliminary data.</text>
</comment>
<dbReference type="PANTHER" id="PTHR18895">
    <property type="entry name" value="HEMK METHYLTRANSFERASE"/>
    <property type="match status" value="1"/>
</dbReference>
<dbReference type="NCBIfam" id="TIGR03534">
    <property type="entry name" value="RF_mod_PrmC"/>
    <property type="match status" value="1"/>
</dbReference>
<evidence type="ECO:0000256" key="2">
    <source>
        <dbReference type="ARBA" id="ARBA00022679"/>
    </source>
</evidence>
<dbReference type="InterPro" id="IPR004556">
    <property type="entry name" value="HemK-like"/>
</dbReference>
<dbReference type="InterPro" id="IPR025714">
    <property type="entry name" value="Methyltranfer_dom"/>
</dbReference>
<evidence type="ECO:0000256" key="1">
    <source>
        <dbReference type="ARBA" id="ARBA00022603"/>
    </source>
</evidence>
<feature type="domain" description="Methyltransferase" evidence="4">
    <location>
        <begin position="117"/>
        <end position="192"/>
    </location>
</feature>
<dbReference type="NCBIfam" id="TIGR00536">
    <property type="entry name" value="hemK_fam"/>
    <property type="match status" value="1"/>
</dbReference>
<dbReference type="Gene3D" id="1.10.8.10">
    <property type="entry name" value="DNA helicase RuvA subunit, C-terminal domain"/>
    <property type="match status" value="1"/>
</dbReference>
<dbReference type="Pfam" id="PF13847">
    <property type="entry name" value="Methyltransf_31"/>
    <property type="match status" value="1"/>
</dbReference>
<organism evidence="6 7">
    <name type="scientific">Candidatus Magasanikbacteria bacterium RIFOXYC2_FULL_40_16</name>
    <dbReference type="NCBI Taxonomy" id="1798703"/>
    <lineage>
        <taxon>Bacteria</taxon>
        <taxon>Candidatus Magasanikiibacteriota</taxon>
    </lineage>
</organism>
<dbReference type="Pfam" id="PF17827">
    <property type="entry name" value="PrmC_N"/>
    <property type="match status" value="1"/>
</dbReference>
<dbReference type="GO" id="GO:0032259">
    <property type="term" value="P:methylation"/>
    <property type="evidence" value="ECO:0007669"/>
    <property type="project" value="UniProtKB-KW"/>
</dbReference>